<organism evidence="1">
    <name type="scientific">Anguilla anguilla</name>
    <name type="common">European freshwater eel</name>
    <name type="synonym">Muraena anguilla</name>
    <dbReference type="NCBI Taxonomy" id="7936"/>
    <lineage>
        <taxon>Eukaryota</taxon>
        <taxon>Metazoa</taxon>
        <taxon>Chordata</taxon>
        <taxon>Craniata</taxon>
        <taxon>Vertebrata</taxon>
        <taxon>Euteleostomi</taxon>
        <taxon>Actinopterygii</taxon>
        <taxon>Neopterygii</taxon>
        <taxon>Teleostei</taxon>
        <taxon>Anguilliformes</taxon>
        <taxon>Anguillidae</taxon>
        <taxon>Anguilla</taxon>
    </lineage>
</organism>
<proteinExistence type="predicted"/>
<evidence type="ECO:0000313" key="1">
    <source>
        <dbReference type="EMBL" id="JAH06312.1"/>
    </source>
</evidence>
<reference evidence="1" key="2">
    <citation type="journal article" date="2015" name="Fish Shellfish Immunol.">
        <title>Early steps in the European eel (Anguilla anguilla)-Vibrio vulnificus interaction in the gills: Role of the RtxA13 toxin.</title>
        <authorList>
            <person name="Callol A."/>
            <person name="Pajuelo D."/>
            <person name="Ebbesson L."/>
            <person name="Teles M."/>
            <person name="MacKenzie S."/>
            <person name="Amaro C."/>
        </authorList>
    </citation>
    <scope>NUCLEOTIDE SEQUENCE</scope>
</reference>
<dbReference type="AlphaFoldDB" id="A0A0E9PPX4"/>
<protein>
    <submittedName>
        <fullName evidence="1">Uncharacterized protein</fullName>
    </submittedName>
</protein>
<sequence length="35" mass="3960">MPCLIIMKVCFWLPCPLSLNVLSPKMRPLFNLAAV</sequence>
<accession>A0A0E9PPX4</accession>
<dbReference type="EMBL" id="GBXM01102265">
    <property type="protein sequence ID" value="JAH06312.1"/>
    <property type="molecule type" value="Transcribed_RNA"/>
</dbReference>
<reference evidence="1" key="1">
    <citation type="submission" date="2014-11" db="EMBL/GenBank/DDBJ databases">
        <authorList>
            <person name="Amaro Gonzalez C."/>
        </authorList>
    </citation>
    <scope>NUCLEOTIDE SEQUENCE</scope>
</reference>
<name>A0A0E9PPX4_ANGAN</name>